<dbReference type="EMBL" id="ADCP02000005">
    <property type="protein sequence ID" value="EFV42798.1"/>
    <property type="molecule type" value="Genomic_DNA"/>
</dbReference>
<dbReference type="OrthoDB" id="9152545at2"/>
<reference evidence="3 4" key="1">
    <citation type="submission" date="2010-10" db="EMBL/GenBank/DDBJ databases">
        <authorList>
            <consortium name="The Broad Institute Genome Sequencing Platform"/>
            <person name="Ward D."/>
            <person name="Earl A."/>
            <person name="Feldgarden M."/>
            <person name="Young S.K."/>
            <person name="Gargeya S."/>
            <person name="Zeng Q."/>
            <person name="Alvarado L."/>
            <person name="Berlin A."/>
            <person name="Bochicchio J."/>
            <person name="Chapman S.B."/>
            <person name="Chen Z."/>
            <person name="Freedman E."/>
            <person name="Gellesch M."/>
            <person name="Goldberg J."/>
            <person name="Griggs A."/>
            <person name="Gujja S."/>
            <person name="Heilman E."/>
            <person name="Heiman D."/>
            <person name="Howarth C."/>
            <person name="Mehta T."/>
            <person name="Neiman D."/>
            <person name="Pearson M."/>
            <person name="Roberts A."/>
            <person name="Saif S."/>
            <person name="Shea T."/>
            <person name="Shenoy N."/>
            <person name="Sisk P."/>
            <person name="Stolte C."/>
            <person name="Sykes S."/>
            <person name="White J."/>
            <person name="Yandava C."/>
            <person name="Allen-Vercoe E."/>
            <person name="Sibley C."/>
            <person name="Ambrose C.E."/>
            <person name="Strauss J."/>
            <person name="Daigneault M."/>
            <person name="Haas B."/>
            <person name="Nusbaum C."/>
            <person name="Birren B."/>
        </authorList>
    </citation>
    <scope>NUCLEOTIDE SEQUENCE [LARGE SCALE GENOMIC DNA]</scope>
    <source>
        <strain evidence="3 4">3_1_6</strain>
    </source>
</reference>
<evidence type="ECO:0000259" key="2">
    <source>
        <dbReference type="Pfam" id="PF24696"/>
    </source>
</evidence>
<dbReference type="eggNOG" id="ENOG5031CQ2">
    <property type="taxonomic scope" value="Bacteria"/>
</dbReference>
<evidence type="ECO:0000313" key="3">
    <source>
        <dbReference type="EMBL" id="EFV42798.1"/>
    </source>
</evidence>
<name>E5YB08_BILW3</name>
<evidence type="ECO:0000313" key="4">
    <source>
        <dbReference type="Proteomes" id="UP000006034"/>
    </source>
</evidence>
<comment type="caution">
    <text evidence="3">The sequence shown here is derived from an EMBL/GenBank/DDBJ whole genome shotgun (WGS) entry which is preliminary data.</text>
</comment>
<dbReference type="AlphaFoldDB" id="E5YB08"/>
<dbReference type="Proteomes" id="UP000006034">
    <property type="component" value="Unassembled WGS sequence"/>
</dbReference>
<evidence type="ECO:0000256" key="1">
    <source>
        <dbReference type="SAM" id="SignalP"/>
    </source>
</evidence>
<protein>
    <recommendedName>
        <fullName evidence="2">UGSC-like domain-containing protein</fullName>
    </recommendedName>
</protein>
<gene>
    <name evidence="3" type="ORF">HMPREF0179_03380</name>
</gene>
<keyword evidence="1" id="KW-0732">Signal</keyword>
<feature type="domain" description="UGSC-like" evidence="2">
    <location>
        <begin position="33"/>
        <end position="101"/>
    </location>
</feature>
<feature type="chain" id="PRO_5003203409" description="UGSC-like domain-containing protein" evidence="1">
    <location>
        <begin position="25"/>
        <end position="132"/>
    </location>
</feature>
<dbReference type="HOGENOM" id="CLU_1881702_0_0_7"/>
<dbReference type="Pfam" id="PF24696">
    <property type="entry name" value="UGSC"/>
    <property type="match status" value="1"/>
</dbReference>
<dbReference type="STRING" id="563192.HMPREF0179_03380"/>
<accession>E5YB08</accession>
<proteinExistence type="predicted"/>
<feature type="signal peptide" evidence="1">
    <location>
        <begin position="1"/>
        <end position="24"/>
    </location>
</feature>
<organism evidence="3 4">
    <name type="scientific">Bilophila wadsworthia (strain 3_1_6)</name>
    <dbReference type="NCBI Taxonomy" id="563192"/>
    <lineage>
        <taxon>Bacteria</taxon>
        <taxon>Pseudomonadati</taxon>
        <taxon>Thermodesulfobacteriota</taxon>
        <taxon>Desulfovibrionia</taxon>
        <taxon>Desulfovibrionales</taxon>
        <taxon>Desulfovibrionaceae</taxon>
        <taxon>Bilophila</taxon>
    </lineage>
</organism>
<keyword evidence="4" id="KW-1185">Reference proteome</keyword>
<dbReference type="InterPro" id="IPR057767">
    <property type="entry name" value="UGSC-like_dom"/>
</dbReference>
<reference evidence="3 4" key="2">
    <citation type="submission" date="2013-04" db="EMBL/GenBank/DDBJ databases">
        <title>The Genome Sequence of Bilophila wadsworthia 3_1_6.</title>
        <authorList>
            <consortium name="The Broad Institute Genomics Platform"/>
            <person name="Earl A."/>
            <person name="Ward D."/>
            <person name="Feldgarden M."/>
            <person name="Gevers D."/>
            <person name="Sibley C."/>
            <person name="Strauss J."/>
            <person name="Allen-Vercoe E."/>
            <person name="Walker B."/>
            <person name="Young S."/>
            <person name="Zeng Q."/>
            <person name="Gargeya S."/>
            <person name="Fitzgerald M."/>
            <person name="Haas B."/>
            <person name="Abouelleil A."/>
            <person name="Allen A.W."/>
            <person name="Alvarado L."/>
            <person name="Arachchi H.M."/>
            <person name="Berlin A.M."/>
            <person name="Chapman S.B."/>
            <person name="Gainer-Dewar J."/>
            <person name="Goldberg J."/>
            <person name="Griggs A."/>
            <person name="Gujja S."/>
            <person name="Hansen M."/>
            <person name="Howarth C."/>
            <person name="Imamovic A."/>
            <person name="Ireland A."/>
            <person name="Larimer J."/>
            <person name="McCowan C."/>
            <person name="Murphy C."/>
            <person name="Pearson M."/>
            <person name="Poon T.W."/>
            <person name="Priest M."/>
            <person name="Roberts A."/>
            <person name="Saif S."/>
            <person name="Shea T."/>
            <person name="Sisk P."/>
            <person name="Sykes S."/>
            <person name="Wortman J."/>
            <person name="Nusbaum C."/>
            <person name="Birren B."/>
        </authorList>
    </citation>
    <scope>NUCLEOTIDE SEQUENCE [LARGE SCALE GENOMIC DNA]</scope>
    <source>
        <strain evidence="3 4">3_1_6</strain>
    </source>
</reference>
<sequence length="132" mass="14312">MLTYLKHMALAAAAALCAAPAAQAADQPQEWELINPTGEIEKVAVEPAKRITALEGKTIALRWNGKNNGDLVLDRLAELLAKKYPTAKVVKTYRDMADQNLNKISATQDESMRIVKAVASVRPDIVIASQAD</sequence>